<dbReference type="EMBL" id="JAHWGI010000722">
    <property type="protein sequence ID" value="KAK3917340.1"/>
    <property type="molecule type" value="Genomic_DNA"/>
</dbReference>
<keyword evidence="1" id="KW-0479">Metal-binding</keyword>
<keyword evidence="9" id="KW-1185">Reference proteome</keyword>
<dbReference type="GO" id="GO:0003677">
    <property type="term" value="F:DNA binding"/>
    <property type="evidence" value="ECO:0007669"/>
    <property type="project" value="UniProtKB-UniRule"/>
</dbReference>
<protein>
    <submittedName>
        <fullName evidence="7">THAP domain-containing protein 1</fullName>
    </submittedName>
</protein>
<dbReference type="Proteomes" id="UP001219518">
    <property type="component" value="Unassembled WGS sequence"/>
</dbReference>
<gene>
    <name evidence="7" type="ORF">KUF71_026161</name>
    <name evidence="8" type="ORF">KUF71_026213</name>
</gene>
<keyword evidence="4 5" id="KW-0238">DNA-binding</keyword>
<dbReference type="EMBL" id="JAHWGI010000760">
    <property type="protein sequence ID" value="KAK3917586.1"/>
    <property type="molecule type" value="Genomic_DNA"/>
</dbReference>
<dbReference type="SMART" id="SM00980">
    <property type="entry name" value="THAP"/>
    <property type="match status" value="1"/>
</dbReference>
<dbReference type="Pfam" id="PF05485">
    <property type="entry name" value="THAP"/>
    <property type="match status" value="1"/>
</dbReference>
<evidence type="ECO:0000256" key="3">
    <source>
        <dbReference type="ARBA" id="ARBA00022833"/>
    </source>
</evidence>
<keyword evidence="3" id="KW-0862">Zinc</keyword>
<feature type="domain" description="THAP-type" evidence="6">
    <location>
        <begin position="1"/>
        <end position="81"/>
    </location>
</feature>
<reference evidence="7" key="2">
    <citation type="journal article" date="2023" name="BMC Genomics">
        <title>Pest status, molecular evolution, and epigenetic factors derived from the genome assembly of Frankliniella fusca, a thysanopteran phytovirus vector.</title>
        <authorList>
            <person name="Catto M.A."/>
            <person name="Labadie P.E."/>
            <person name="Jacobson A.L."/>
            <person name="Kennedy G.G."/>
            <person name="Srinivasan R."/>
            <person name="Hunt B.G."/>
        </authorList>
    </citation>
    <scope>NUCLEOTIDE SEQUENCE</scope>
    <source>
        <strain evidence="7">PL_HMW_Pooled</strain>
    </source>
</reference>
<evidence type="ECO:0000256" key="4">
    <source>
        <dbReference type="ARBA" id="ARBA00023125"/>
    </source>
</evidence>
<sequence length="129" mass="14173">MVKSCVMRSCPNHEVDAGGGVKSFGFPAALSERRKQWEEFVNNICTAAGAKSKASLCRDHFAPESFTRQGNLKRNAIPTFPPPEFTGAVAYKYGLIPNEWSPLLSAVNDFQKSFSAFVATVEEDPLELD</sequence>
<evidence type="ECO:0000259" key="6">
    <source>
        <dbReference type="PROSITE" id="PS50950"/>
    </source>
</evidence>
<evidence type="ECO:0000313" key="8">
    <source>
        <dbReference type="EMBL" id="KAK3917586.1"/>
    </source>
</evidence>
<evidence type="ECO:0000256" key="5">
    <source>
        <dbReference type="PROSITE-ProRule" id="PRU00309"/>
    </source>
</evidence>
<accession>A0AAE1HBA5</accession>
<comment type="caution">
    <text evidence="7">The sequence shown here is derived from an EMBL/GenBank/DDBJ whole genome shotgun (WGS) entry which is preliminary data.</text>
</comment>
<evidence type="ECO:0000256" key="1">
    <source>
        <dbReference type="ARBA" id="ARBA00022723"/>
    </source>
</evidence>
<evidence type="ECO:0000313" key="9">
    <source>
        <dbReference type="Proteomes" id="UP001219518"/>
    </source>
</evidence>
<evidence type="ECO:0000256" key="2">
    <source>
        <dbReference type="ARBA" id="ARBA00022771"/>
    </source>
</evidence>
<name>A0AAE1HBA5_9NEOP</name>
<dbReference type="AlphaFoldDB" id="A0AAE1HBA5"/>
<evidence type="ECO:0000313" key="7">
    <source>
        <dbReference type="EMBL" id="KAK3917340.1"/>
    </source>
</evidence>
<dbReference type="GO" id="GO:0008270">
    <property type="term" value="F:zinc ion binding"/>
    <property type="evidence" value="ECO:0007669"/>
    <property type="project" value="UniProtKB-KW"/>
</dbReference>
<dbReference type="SUPFAM" id="SSF57716">
    <property type="entry name" value="Glucocorticoid receptor-like (DNA-binding domain)"/>
    <property type="match status" value="1"/>
</dbReference>
<reference evidence="7" key="1">
    <citation type="submission" date="2021-07" db="EMBL/GenBank/DDBJ databases">
        <authorList>
            <person name="Catto M.A."/>
            <person name="Jacobson A."/>
            <person name="Kennedy G."/>
            <person name="Labadie P."/>
            <person name="Hunt B.G."/>
            <person name="Srinivasan R."/>
        </authorList>
    </citation>
    <scope>NUCLEOTIDE SEQUENCE</scope>
    <source>
        <strain evidence="7">PL_HMW_Pooled</strain>
        <tissue evidence="7">Head</tissue>
    </source>
</reference>
<keyword evidence="2 5" id="KW-0863">Zinc-finger</keyword>
<organism evidence="7 9">
    <name type="scientific">Frankliniella fusca</name>
    <dbReference type="NCBI Taxonomy" id="407009"/>
    <lineage>
        <taxon>Eukaryota</taxon>
        <taxon>Metazoa</taxon>
        <taxon>Ecdysozoa</taxon>
        <taxon>Arthropoda</taxon>
        <taxon>Hexapoda</taxon>
        <taxon>Insecta</taxon>
        <taxon>Pterygota</taxon>
        <taxon>Neoptera</taxon>
        <taxon>Paraneoptera</taxon>
        <taxon>Thysanoptera</taxon>
        <taxon>Terebrantia</taxon>
        <taxon>Thripoidea</taxon>
        <taxon>Thripidae</taxon>
        <taxon>Frankliniella</taxon>
    </lineage>
</organism>
<proteinExistence type="predicted"/>
<dbReference type="PROSITE" id="PS50950">
    <property type="entry name" value="ZF_THAP"/>
    <property type="match status" value="1"/>
</dbReference>
<dbReference type="InterPro" id="IPR006612">
    <property type="entry name" value="THAP_Znf"/>
</dbReference>